<comment type="caution">
    <text evidence="2">The sequence shown here is derived from an EMBL/GenBank/DDBJ whole genome shotgun (WGS) entry which is preliminary data.</text>
</comment>
<reference evidence="2" key="1">
    <citation type="submission" date="2021-03" db="EMBL/GenBank/DDBJ databases">
        <authorList>
            <person name="Li Z."/>
            <person name="Yang C."/>
        </authorList>
    </citation>
    <scope>NUCLEOTIDE SEQUENCE</scope>
    <source>
        <strain evidence="2">Dzin_1.0</strain>
        <tissue evidence="2">Leaf</tissue>
    </source>
</reference>
<dbReference type="InterPro" id="IPR044171">
    <property type="entry name" value="LAX2-like"/>
</dbReference>
<evidence type="ECO:0000313" key="3">
    <source>
        <dbReference type="Proteomes" id="UP001085076"/>
    </source>
</evidence>
<dbReference type="PANTHER" id="PTHR47290:SF4">
    <property type="entry name" value="RING FINGER PROTEIN"/>
    <property type="match status" value="1"/>
</dbReference>
<feature type="region of interest" description="Disordered" evidence="1">
    <location>
        <begin position="1"/>
        <end position="65"/>
    </location>
</feature>
<proteinExistence type="predicted"/>
<gene>
    <name evidence="2" type="ORF">J5N97_022126</name>
</gene>
<dbReference type="PANTHER" id="PTHR47290">
    <property type="entry name" value="RING FINGER PROTEIN"/>
    <property type="match status" value="1"/>
</dbReference>
<sequence>MTDEIATSREIEEDQLRHGKEEVVGTSSSQEVADHGDKNWLQLSIGGGSTSSTSSQPPRRSAPSSMMISMSSQVLDHLPSGSSGVLAAHVRVVSPPPRSPAGLWFTLKAAQNQRRETLLPQIPKSYLRIRDGSMTVRLLMKYLVFKLGLEHESEVQITCRSQELLPILTLQQVRDYIWYPNLQDSSSIYHVMTLQYSRRM</sequence>
<evidence type="ECO:0000256" key="1">
    <source>
        <dbReference type="SAM" id="MobiDB-lite"/>
    </source>
</evidence>
<accession>A0A9D5CAD5</accession>
<evidence type="ECO:0000313" key="2">
    <source>
        <dbReference type="EMBL" id="KAJ0969249.1"/>
    </source>
</evidence>
<feature type="compositionally biased region" description="Basic and acidic residues" evidence="1">
    <location>
        <begin position="1"/>
        <end position="23"/>
    </location>
</feature>
<dbReference type="Proteomes" id="UP001085076">
    <property type="component" value="Miscellaneous, Linkage group lg06"/>
</dbReference>
<name>A0A9D5CAD5_9LILI</name>
<reference evidence="2" key="2">
    <citation type="journal article" date="2022" name="Hortic Res">
        <title>The genome of Dioscorea zingiberensis sheds light on the biosynthesis, origin and evolution of the medicinally important diosgenin saponins.</title>
        <authorList>
            <person name="Li Y."/>
            <person name="Tan C."/>
            <person name="Li Z."/>
            <person name="Guo J."/>
            <person name="Li S."/>
            <person name="Chen X."/>
            <person name="Wang C."/>
            <person name="Dai X."/>
            <person name="Yang H."/>
            <person name="Song W."/>
            <person name="Hou L."/>
            <person name="Xu J."/>
            <person name="Tong Z."/>
            <person name="Xu A."/>
            <person name="Yuan X."/>
            <person name="Wang W."/>
            <person name="Yang Q."/>
            <person name="Chen L."/>
            <person name="Sun Z."/>
            <person name="Wang K."/>
            <person name="Pan B."/>
            <person name="Chen J."/>
            <person name="Bao Y."/>
            <person name="Liu F."/>
            <person name="Qi X."/>
            <person name="Gang D.R."/>
            <person name="Wen J."/>
            <person name="Li J."/>
        </authorList>
    </citation>
    <scope>NUCLEOTIDE SEQUENCE</scope>
    <source>
        <strain evidence="2">Dzin_1.0</strain>
    </source>
</reference>
<dbReference type="AlphaFoldDB" id="A0A9D5CAD5"/>
<protein>
    <submittedName>
        <fullName evidence="2">Uncharacterized protein</fullName>
    </submittedName>
</protein>
<dbReference type="Gene3D" id="3.10.20.90">
    <property type="entry name" value="Phosphatidylinositol 3-kinase Catalytic Subunit, Chain A, domain 1"/>
    <property type="match status" value="1"/>
</dbReference>
<feature type="compositionally biased region" description="Low complexity" evidence="1">
    <location>
        <begin position="50"/>
        <end position="65"/>
    </location>
</feature>
<organism evidence="2 3">
    <name type="scientific">Dioscorea zingiberensis</name>
    <dbReference type="NCBI Taxonomy" id="325984"/>
    <lineage>
        <taxon>Eukaryota</taxon>
        <taxon>Viridiplantae</taxon>
        <taxon>Streptophyta</taxon>
        <taxon>Embryophyta</taxon>
        <taxon>Tracheophyta</taxon>
        <taxon>Spermatophyta</taxon>
        <taxon>Magnoliopsida</taxon>
        <taxon>Liliopsida</taxon>
        <taxon>Dioscoreales</taxon>
        <taxon>Dioscoreaceae</taxon>
        <taxon>Dioscorea</taxon>
    </lineage>
</organism>
<dbReference type="EMBL" id="JAGGNH010000006">
    <property type="protein sequence ID" value="KAJ0969249.1"/>
    <property type="molecule type" value="Genomic_DNA"/>
</dbReference>
<dbReference type="OrthoDB" id="1932457at2759"/>
<keyword evidence="3" id="KW-1185">Reference proteome</keyword>